<organism evidence="1 2">
    <name type="scientific">Neolentinus lepideus HHB14362 ss-1</name>
    <dbReference type="NCBI Taxonomy" id="1314782"/>
    <lineage>
        <taxon>Eukaryota</taxon>
        <taxon>Fungi</taxon>
        <taxon>Dikarya</taxon>
        <taxon>Basidiomycota</taxon>
        <taxon>Agaricomycotina</taxon>
        <taxon>Agaricomycetes</taxon>
        <taxon>Gloeophyllales</taxon>
        <taxon>Gloeophyllaceae</taxon>
        <taxon>Neolentinus</taxon>
    </lineage>
</organism>
<keyword evidence="2" id="KW-1185">Reference proteome</keyword>
<dbReference type="Proteomes" id="UP000076761">
    <property type="component" value="Unassembled WGS sequence"/>
</dbReference>
<dbReference type="AlphaFoldDB" id="A0A165R4Y2"/>
<dbReference type="EMBL" id="KV425586">
    <property type="protein sequence ID" value="KZT23313.1"/>
    <property type="molecule type" value="Genomic_DNA"/>
</dbReference>
<sequence>MESRTKVVRQFVLMRLLFSDNMLHSCFTLLLRQHESLCLTTLRAEVVSGLSDPVRTSYRSSHPAALFRLERSSPSRRYESGHHCSNLHPSLHQWRLESTTCHHHAHLLFTLCFRLVLAAHDSDATSTQWTRDE</sequence>
<reference evidence="1 2" key="1">
    <citation type="journal article" date="2016" name="Mol. Biol. Evol.">
        <title>Comparative Genomics of Early-Diverging Mushroom-Forming Fungi Provides Insights into the Origins of Lignocellulose Decay Capabilities.</title>
        <authorList>
            <person name="Nagy L.G."/>
            <person name="Riley R."/>
            <person name="Tritt A."/>
            <person name="Adam C."/>
            <person name="Daum C."/>
            <person name="Floudas D."/>
            <person name="Sun H."/>
            <person name="Yadav J.S."/>
            <person name="Pangilinan J."/>
            <person name="Larsson K.H."/>
            <person name="Matsuura K."/>
            <person name="Barry K."/>
            <person name="Labutti K."/>
            <person name="Kuo R."/>
            <person name="Ohm R.A."/>
            <person name="Bhattacharya S.S."/>
            <person name="Shirouzu T."/>
            <person name="Yoshinaga Y."/>
            <person name="Martin F.M."/>
            <person name="Grigoriev I.V."/>
            <person name="Hibbett D.S."/>
        </authorList>
    </citation>
    <scope>NUCLEOTIDE SEQUENCE [LARGE SCALE GENOMIC DNA]</scope>
    <source>
        <strain evidence="1 2">HHB14362 ss-1</strain>
    </source>
</reference>
<evidence type="ECO:0000313" key="1">
    <source>
        <dbReference type="EMBL" id="KZT23313.1"/>
    </source>
</evidence>
<name>A0A165R4Y2_9AGAM</name>
<gene>
    <name evidence="1" type="ORF">NEOLEDRAFT_554610</name>
</gene>
<evidence type="ECO:0000313" key="2">
    <source>
        <dbReference type="Proteomes" id="UP000076761"/>
    </source>
</evidence>
<proteinExistence type="predicted"/>
<dbReference type="InParanoid" id="A0A165R4Y2"/>
<accession>A0A165R4Y2</accession>
<protein>
    <submittedName>
        <fullName evidence="1">Uncharacterized protein</fullName>
    </submittedName>
</protein>